<reference evidence="2" key="1">
    <citation type="journal article" date="2022" name="Mol. Ecol. Resour.">
        <title>The genomes of chicory, endive, great burdock and yacon provide insights into Asteraceae palaeo-polyploidization history and plant inulin production.</title>
        <authorList>
            <person name="Fan W."/>
            <person name="Wang S."/>
            <person name="Wang H."/>
            <person name="Wang A."/>
            <person name="Jiang F."/>
            <person name="Liu H."/>
            <person name="Zhao H."/>
            <person name="Xu D."/>
            <person name="Zhang Y."/>
        </authorList>
    </citation>
    <scope>NUCLEOTIDE SEQUENCE [LARGE SCALE GENOMIC DNA]</scope>
    <source>
        <strain evidence="2">cv. Niubang</strain>
    </source>
</reference>
<organism evidence="1 2">
    <name type="scientific">Arctium lappa</name>
    <name type="common">Greater burdock</name>
    <name type="synonym">Lappa major</name>
    <dbReference type="NCBI Taxonomy" id="4217"/>
    <lineage>
        <taxon>Eukaryota</taxon>
        <taxon>Viridiplantae</taxon>
        <taxon>Streptophyta</taxon>
        <taxon>Embryophyta</taxon>
        <taxon>Tracheophyta</taxon>
        <taxon>Spermatophyta</taxon>
        <taxon>Magnoliopsida</taxon>
        <taxon>eudicotyledons</taxon>
        <taxon>Gunneridae</taxon>
        <taxon>Pentapetalae</taxon>
        <taxon>asterids</taxon>
        <taxon>campanulids</taxon>
        <taxon>Asterales</taxon>
        <taxon>Asteraceae</taxon>
        <taxon>Carduoideae</taxon>
        <taxon>Cardueae</taxon>
        <taxon>Arctiinae</taxon>
        <taxon>Arctium</taxon>
    </lineage>
</organism>
<comment type="caution">
    <text evidence="1">The sequence shown here is derived from an EMBL/GenBank/DDBJ whole genome shotgun (WGS) entry which is preliminary data.</text>
</comment>
<gene>
    <name evidence="1" type="ORF">L6452_32511</name>
</gene>
<evidence type="ECO:0000313" key="1">
    <source>
        <dbReference type="EMBL" id="KAI3692690.1"/>
    </source>
</evidence>
<evidence type="ECO:0000313" key="2">
    <source>
        <dbReference type="Proteomes" id="UP001055879"/>
    </source>
</evidence>
<keyword evidence="2" id="KW-1185">Reference proteome</keyword>
<accession>A0ACB8Z4Q5</accession>
<reference evidence="1 2" key="2">
    <citation type="journal article" date="2022" name="Mol. Ecol. Resour.">
        <title>The genomes of chicory, endive, great burdock and yacon provide insights into Asteraceae paleo-polyploidization history and plant inulin production.</title>
        <authorList>
            <person name="Fan W."/>
            <person name="Wang S."/>
            <person name="Wang H."/>
            <person name="Wang A."/>
            <person name="Jiang F."/>
            <person name="Liu H."/>
            <person name="Zhao H."/>
            <person name="Xu D."/>
            <person name="Zhang Y."/>
        </authorList>
    </citation>
    <scope>NUCLEOTIDE SEQUENCE [LARGE SCALE GENOMIC DNA]</scope>
    <source>
        <strain evidence="2">cv. Niubang</strain>
    </source>
</reference>
<name>A0ACB8Z4Q5_ARCLA</name>
<protein>
    <submittedName>
        <fullName evidence="1">Uncharacterized protein</fullName>
    </submittedName>
</protein>
<sequence>MFKIFSPISDFEKILILEREKFAQEKKAIEKKNAGFFKELSGHRNDSEKGFEEERCLFENEIKKLTSKLSELSASALKEQRTKSEFKTKIDQLVKEKDDFASKIKDLEKSVSSSNQKFVSSQRSVKSFNQIRRTNLLFDEYLDGSDSYPRRKSFKKEKLVWMKKSVKDDKTNELKEKKSCVPVHKAKKNKALNRTTSQGGVRELWLLNNTVQDPHLNVKNLASKHIGLGPGLQRSFTSKHNSLGLGPQ</sequence>
<dbReference type="Proteomes" id="UP001055879">
    <property type="component" value="Linkage Group LG11"/>
</dbReference>
<proteinExistence type="predicted"/>
<dbReference type="EMBL" id="CM042057">
    <property type="protein sequence ID" value="KAI3692690.1"/>
    <property type="molecule type" value="Genomic_DNA"/>
</dbReference>